<keyword evidence="3" id="KW-0547">Nucleotide-binding</keyword>
<protein>
    <submittedName>
        <fullName evidence="7">Type II pantothenate kinase</fullName>
    </submittedName>
</protein>
<keyword evidence="1" id="KW-0963">Cytoplasm</keyword>
<proteinExistence type="predicted"/>
<reference evidence="7" key="1">
    <citation type="journal article" date="2014" name="Int. J. Syst. Evol. Microbiol.">
        <title>Complete genome sequence of Corynebacterium casei LMG S-19264T (=DSM 44701T), isolated from a smear-ripened cheese.</title>
        <authorList>
            <consortium name="US DOE Joint Genome Institute (JGI-PGF)"/>
            <person name="Walter F."/>
            <person name="Albersmeier A."/>
            <person name="Kalinowski J."/>
            <person name="Ruckert C."/>
        </authorList>
    </citation>
    <scope>NUCLEOTIDE SEQUENCE</scope>
    <source>
        <strain evidence="7">CGMCC 1.15454</strain>
    </source>
</reference>
<comment type="caution">
    <text evidence="7">The sequence shown here is derived from an EMBL/GenBank/DDBJ whole genome shotgun (WGS) entry which is preliminary data.</text>
</comment>
<evidence type="ECO:0000256" key="6">
    <source>
        <dbReference type="ARBA" id="ARBA00022993"/>
    </source>
</evidence>
<keyword evidence="5" id="KW-0067">ATP-binding</keyword>
<sequence length="267" mass="28682">MNAIGVDAGGSLVKISYEEKGKLHTKTYPVEEIFACINWLQILSPDAILKLTGGKSALIQSLVEQKIKLVDEFQATVTGTRYVLKTEKQSTPDQFIQVHIGTGTSIFYVTPDFYERLLGTGIGGGTFIGLGKLISGKENFNELNELAGQGNSHQSDLLIRDIYAPSPSPLLGSLTASNFGKANLNKDAATADHIASLVRMIGETLVLLATQTAAAHQLKNIVFTGSTLDGNQPLKELIASFQDILDFNPIFLEKGAYVGAIGALLDR</sequence>
<evidence type="ECO:0000256" key="5">
    <source>
        <dbReference type="ARBA" id="ARBA00022840"/>
    </source>
</evidence>
<dbReference type="GO" id="GO:0005829">
    <property type="term" value="C:cytosol"/>
    <property type="evidence" value="ECO:0007669"/>
    <property type="project" value="TreeGrafter"/>
</dbReference>
<evidence type="ECO:0000256" key="3">
    <source>
        <dbReference type="ARBA" id="ARBA00022741"/>
    </source>
</evidence>
<accession>A0A9W5U1F1</accession>
<organism evidence="7 8">
    <name type="scientific">Lentibacillus populi</name>
    <dbReference type="NCBI Taxonomy" id="1827502"/>
    <lineage>
        <taxon>Bacteria</taxon>
        <taxon>Bacillati</taxon>
        <taxon>Bacillota</taxon>
        <taxon>Bacilli</taxon>
        <taxon>Bacillales</taxon>
        <taxon>Bacillaceae</taxon>
        <taxon>Lentibacillus</taxon>
    </lineage>
</organism>
<keyword evidence="6" id="KW-0173">Coenzyme A biosynthesis</keyword>
<dbReference type="RefSeq" id="WP_159457744.1">
    <property type="nucleotide sequence ID" value="NZ_BMJD01000057.1"/>
</dbReference>
<keyword evidence="2" id="KW-0808">Transferase</keyword>
<dbReference type="Pfam" id="PF03630">
    <property type="entry name" value="Fumble"/>
    <property type="match status" value="1"/>
</dbReference>
<evidence type="ECO:0000313" key="7">
    <source>
        <dbReference type="EMBL" id="GGB59987.1"/>
    </source>
</evidence>
<name>A0A9W5U1F1_9BACI</name>
<dbReference type="InterPro" id="IPR043129">
    <property type="entry name" value="ATPase_NBD"/>
</dbReference>
<evidence type="ECO:0000256" key="2">
    <source>
        <dbReference type="ARBA" id="ARBA00022679"/>
    </source>
</evidence>
<evidence type="ECO:0000256" key="1">
    <source>
        <dbReference type="ARBA" id="ARBA00022490"/>
    </source>
</evidence>
<evidence type="ECO:0000313" key="8">
    <source>
        <dbReference type="Proteomes" id="UP000621492"/>
    </source>
</evidence>
<dbReference type="GO" id="GO:0004594">
    <property type="term" value="F:pantothenate kinase activity"/>
    <property type="evidence" value="ECO:0007669"/>
    <property type="project" value="InterPro"/>
</dbReference>
<dbReference type="CDD" id="cd24085">
    <property type="entry name" value="ASKHA_NBD_PanK-II_bac"/>
    <property type="match status" value="1"/>
</dbReference>
<dbReference type="Gene3D" id="3.30.420.40">
    <property type="match status" value="1"/>
</dbReference>
<keyword evidence="8" id="KW-1185">Reference proteome</keyword>
<dbReference type="GO" id="GO:0005524">
    <property type="term" value="F:ATP binding"/>
    <property type="evidence" value="ECO:0007669"/>
    <property type="project" value="UniProtKB-KW"/>
</dbReference>
<dbReference type="EMBL" id="BMJD01000057">
    <property type="protein sequence ID" value="GGB59987.1"/>
    <property type="molecule type" value="Genomic_DNA"/>
</dbReference>
<gene>
    <name evidence="7" type="primary">coaW</name>
    <name evidence="7" type="ORF">GCM10011409_41740</name>
</gene>
<dbReference type="PANTHER" id="PTHR12280">
    <property type="entry name" value="PANTOTHENATE KINASE"/>
    <property type="match status" value="1"/>
</dbReference>
<dbReference type="InterPro" id="IPR004567">
    <property type="entry name" value="Type_II_PanK"/>
</dbReference>
<dbReference type="Proteomes" id="UP000621492">
    <property type="component" value="Unassembled WGS sequence"/>
</dbReference>
<dbReference type="InterPro" id="IPR011602">
    <property type="entry name" value="Type_II_PanK_bac"/>
</dbReference>
<dbReference type="PANTHER" id="PTHR12280:SF20">
    <property type="entry name" value="4'-PHOSPHOPANTETHEINE PHOSPHATASE"/>
    <property type="match status" value="1"/>
</dbReference>
<dbReference type="AlphaFoldDB" id="A0A9W5U1F1"/>
<dbReference type="GO" id="GO:0015937">
    <property type="term" value="P:coenzyme A biosynthetic process"/>
    <property type="evidence" value="ECO:0007669"/>
    <property type="project" value="UniProtKB-KW"/>
</dbReference>
<evidence type="ECO:0000256" key="4">
    <source>
        <dbReference type="ARBA" id="ARBA00022777"/>
    </source>
</evidence>
<dbReference type="PIRSF" id="PIRSF036940">
    <property type="entry name" value="PanK_bac_aCoA"/>
    <property type="match status" value="1"/>
</dbReference>
<reference evidence="7" key="2">
    <citation type="submission" date="2020-09" db="EMBL/GenBank/DDBJ databases">
        <authorList>
            <person name="Sun Q."/>
            <person name="Zhou Y."/>
        </authorList>
    </citation>
    <scope>NUCLEOTIDE SEQUENCE</scope>
    <source>
        <strain evidence="7">CGMCC 1.15454</strain>
    </source>
</reference>
<dbReference type="SUPFAM" id="SSF53067">
    <property type="entry name" value="Actin-like ATPase domain"/>
    <property type="match status" value="2"/>
</dbReference>
<dbReference type="NCBIfam" id="NF009842">
    <property type="entry name" value="PRK13317.1"/>
    <property type="match status" value="1"/>
</dbReference>
<keyword evidence="4 7" id="KW-0418">Kinase</keyword>